<feature type="region of interest" description="Disordered" evidence="28">
    <location>
        <begin position="767"/>
        <end position="798"/>
    </location>
</feature>
<dbReference type="Proteomes" id="UP000276634">
    <property type="component" value="Unassembled WGS sequence"/>
</dbReference>
<evidence type="ECO:0000256" key="25">
    <source>
        <dbReference type="ARBA" id="ARBA00044770"/>
    </source>
</evidence>
<dbReference type="EC" id="2.4.99.28" evidence="25"/>
<feature type="domain" description="Penicillin-binding protein transpeptidase" evidence="29">
    <location>
        <begin position="427"/>
        <end position="688"/>
    </location>
</feature>
<dbReference type="OrthoDB" id="9766909at2"/>
<dbReference type="GO" id="GO:0008658">
    <property type="term" value="F:penicillin binding"/>
    <property type="evidence" value="ECO:0007669"/>
    <property type="project" value="InterPro"/>
</dbReference>
<feature type="compositionally biased region" description="Pro residues" evidence="28">
    <location>
        <begin position="788"/>
        <end position="798"/>
    </location>
</feature>
<comment type="similarity">
    <text evidence="5">In the N-terminal section; belongs to the glycosyltransferase 51 family.</text>
</comment>
<evidence type="ECO:0000256" key="15">
    <source>
        <dbReference type="ARBA" id="ARBA00022801"/>
    </source>
</evidence>
<evidence type="ECO:0000259" key="29">
    <source>
        <dbReference type="Pfam" id="PF00905"/>
    </source>
</evidence>
<evidence type="ECO:0000256" key="11">
    <source>
        <dbReference type="ARBA" id="ARBA00022670"/>
    </source>
</evidence>
<keyword evidence="16" id="KW-0133">Cell shape</keyword>
<keyword evidence="21" id="KW-0046">Antibiotic resistance</keyword>
<comment type="catalytic activity">
    <reaction evidence="26">
        <text>[GlcNAc-(1-&gt;4)-Mur2Ac(oyl-L-Ala-gamma-D-Glu-L-Lys-D-Ala-D-Ala)](n)-di-trans,octa-cis-undecaprenyl diphosphate + beta-D-GlcNAc-(1-&gt;4)-Mur2Ac(oyl-L-Ala-gamma-D-Glu-L-Lys-D-Ala-D-Ala)-di-trans,octa-cis-undecaprenyl diphosphate = [GlcNAc-(1-&gt;4)-Mur2Ac(oyl-L-Ala-gamma-D-Glu-L-Lys-D-Ala-D-Ala)](n+1)-di-trans,octa-cis-undecaprenyl diphosphate + di-trans,octa-cis-undecaprenyl diphosphate + H(+)</text>
        <dbReference type="Rhea" id="RHEA:23708"/>
        <dbReference type="Rhea" id="RHEA-COMP:9602"/>
        <dbReference type="Rhea" id="RHEA-COMP:9603"/>
        <dbReference type="ChEBI" id="CHEBI:15378"/>
        <dbReference type="ChEBI" id="CHEBI:58405"/>
        <dbReference type="ChEBI" id="CHEBI:60033"/>
        <dbReference type="ChEBI" id="CHEBI:78435"/>
        <dbReference type="EC" id="2.4.99.28"/>
    </reaction>
</comment>
<evidence type="ECO:0000256" key="18">
    <source>
        <dbReference type="ARBA" id="ARBA00022984"/>
    </source>
</evidence>
<dbReference type="InterPro" id="IPR001460">
    <property type="entry name" value="PCN-bd_Tpept"/>
</dbReference>
<evidence type="ECO:0000256" key="10">
    <source>
        <dbReference type="ARBA" id="ARBA00022645"/>
    </source>
</evidence>
<evidence type="ECO:0000256" key="26">
    <source>
        <dbReference type="ARBA" id="ARBA00049902"/>
    </source>
</evidence>
<evidence type="ECO:0000256" key="20">
    <source>
        <dbReference type="ARBA" id="ARBA00023136"/>
    </source>
</evidence>
<dbReference type="Gene3D" id="1.10.3810.10">
    <property type="entry name" value="Biosynthetic peptidoglycan transglycosylase-like"/>
    <property type="match status" value="1"/>
</dbReference>
<evidence type="ECO:0000256" key="17">
    <source>
        <dbReference type="ARBA" id="ARBA00022968"/>
    </source>
</evidence>
<evidence type="ECO:0000259" key="30">
    <source>
        <dbReference type="Pfam" id="PF00912"/>
    </source>
</evidence>
<keyword evidence="14" id="KW-0812">Transmembrane</keyword>
<keyword evidence="13" id="KW-0808">Transferase</keyword>
<evidence type="ECO:0000256" key="19">
    <source>
        <dbReference type="ARBA" id="ARBA00022989"/>
    </source>
</evidence>
<dbReference type="SUPFAM" id="SSF53955">
    <property type="entry name" value="Lysozyme-like"/>
    <property type="match status" value="1"/>
</dbReference>
<dbReference type="PANTHER" id="PTHR32282:SF27">
    <property type="entry name" value="PENICILLIN-BINDING PROTEIN 1A"/>
    <property type="match status" value="1"/>
</dbReference>
<evidence type="ECO:0000256" key="16">
    <source>
        <dbReference type="ARBA" id="ARBA00022960"/>
    </source>
</evidence>
<dbReference type="GO" id="GO:0030288">
    <property type="term" value="C:outer membrane-bounded periplasmic space"/>
    <property type="evidence" value="ECO:0007669"/>
    <property type="project" value="TreeGrafter"/>
</dbReference>
<sequence>MRILARLLALAAATLLTGVLAAAGLYLYLAPRLPAVEQLRDVRLQVPLRIYTRDGALVAEYGEKRRTPLRYADIPEVVVQAFIAAEDDRFFEHPGVDYQGLLRAAWALLRTGEKRQGGSTITMQVARNFFLSSEKTFLRKLNEILLALKIERELTKEQILELYLNKIYLGNRAYGVAAAAQIYYGKRVDELTLDEVAMIAGLPKAPSRDNPVAAPERARVRRNYVLGRMRELGFIGEAAYRRALDAPVHARLHGVQPEVEAIHLAEAVREEVVARYGEETAYTAGLRVYTTLEAARQRAAVAALREALAAFERRHGYRGPEARIPWSPPPGREALDARLREAGRIGDLHPAVVTAVAERGATVYLGDGVEAALDWDALAWARPRTADGGLGPAPRSAADVLAPGDLVRVRERADGGLELAQVPEVEGALVALDPADGAVRALVGGFDFARSKFNRALQARRQPGSSFKPFIYSAALAAGYTAASIFNDAPVVVEDPALGAAWRPENYSGRIFGPTRLREALVHSRNLVSIRVLQAVGIDAAIRHAARFGFDPEQLPRNLSLALGSGAVSPLELARAYAVFANGGFRVEPYWIERIEGPEGEVLFETRPRRVCAACPPPAEGTSDPGGDEVAPRVLPEDNAYIITSMLRDVVRRGTGRAARVLGRTDLAGKTGTTNDQRDAWFAGFSPALVAVAWVGYDDMRPLGEGETGARAALPMWIAFMREALRGVPETVPAPPAGLVMARIDRRTGRLARAGDPDAVFEVFRPGHVPPPAETAAPAAAGGGGAAPAPPPPPEQLF</sequence>
<comment type="similarity">
    <text evidence="4">In the C-terminal section; belongs to the transpeptidase family.</text>
</comment>
<gene>
    <name evidence="32" type="ORF">EDC57_0021</name>
</gene>
<dbReference type="EMBL" id="RJVI01000001">
    <property type="protein sequence ID" value="ROR34126.1"/>
    <property type="molecule type" value="Genomic_DNA"/>
</dbReference>
<dbReference type="GO" id="GO:0046677">
    <property type="term" value="P:response to antibiotic"/>
    <property type="evidence" value="ECO:0007669"/>
    <property type="project" value="UniProtKB-KW"/>
</dbReference>
<keyword evidence="15" id="KW-0378">Hydrolase</keyword>
<evidence type="ECO:0000256" key="6">
    <source>
        <dbReference type="ARBA" id="ARBA00012448"/>
    </source>
</evidence>
<dbReference type="PANTHER" id="PTHR32282">
    <property type="entry name" value="BINDING PROTEIN TRANSPEPTIDASE, PUTATIVE-RELATED"/>
    <property type="match status" value="1"/>
</dbReference>
<keyword evidence="20" id="KW-0472">Membrane</keyword>
<evidence type="ECO:0000256" key="27">
    <source>
        <dbReference type="ARBA" id="ARBA00060592"/>
    </source>
</evidence>
<dbReference type="GO" id="GO:0008955">
    <property type="term" value="F:peptidoglycan glycosyltransferase activity"/>
    <property type="evidence" value="ECO:0007669"/>
    <property type="project" value="UniProtKB-EC"/>
</dbReference>
<keyword evidence="19" id="KW-1133">Transmembrane helix</keyword>
<dbReference type="GO" id="GO:0006508">
    <property type="term" value="P:proteolysis"/>
    <property type="evidence" value="ECO:0007669"/>
    <property type="project" value="UniProtKB-KW"/>
</dbReference>
<evidence type="ECO:0000256" key="12">
    <source>
        <dbReference type="ARBA" id="ARBA00022676"/>
    </source>
</evidence>
<dbReference type="EC" id="3.4.16.4" evidence="6"/>
<accession>A0A3N1Y5N3</accession>
<dbReference type="InterPro" id="IPR050396">
    <property type="entry name" value="Glycosyltr_51/Transpeptidase"/>
</dbReference>
<dbReference type="InterPro" id="IPR036950">
    <property type="entry name" value="PBP_transglycosylase"/>
</dbReference>
<dbReference type="Pfam" id="PF00912">
    <property type="entry name" value="Transgly"/>
    <property type="match status" value="1"/>
</dbReference>
<evidence type="ECO:0000313" key="32">
    <source>
        <dbReference type="EMBL" id="ROR34126.1"/>
    </source>
</evidence>
<comment type="caution">
    <text evidence="32">The sequence shown here is derived from an EMBL/GenBank/DDBJ whole genome shotgun (WGS) entry which is preliminary data.</text>
</comment>
<dbReference type="GO" id="GO:0009252">
    <property type="term" value="P:peptidoglycan biosynthetic process"/>
    <property type="evidence" value="ECO:0007669"/>
    <property type="project" value="UniProtKB-UniPathway"/>
</dbReference>
<evidence type="ECO:0000256" key="9">
    <source>
        <dbReference type="ARBA" id="ARBA00022519"/>
    </source>
</evidence>
<dbReference type="InterPro" id="IPR001264">
    <property type="entry name" value="Glyco_trans_51"/>
</dbReference>
<evidence type="ECO:0000256" key="28">
    <source>
        <dbReference type="SAM" id="MobiDB-lite"/>
    </source>
</evidence>
<evidence type="ECO:0000256" key="5">
    <source>
        <dbReference type="ARBA" id="ARBA00007739"/>
    </source>
</evidence>
<dbReference type="Pfam" id="PF00905">
    <property type="entry name" value="Transpeptidase"/>
    <property type="match status" value="1"/>
</dbReference>
<dbReference type="Pfam" id="PF17092">
    <property type="entry name" value="PCB_OB"/>
    <property type="match status" value="1"/>
</dbReference>
<protein>
    <recommendedName>
        <fullName evidence="7">Penicillin-binding protein 1A</fullName>
        <ecNumber evidence="25">2.4.99.28</ecNumber>
        <ecNumber evidence="6">3.4.16.4</ecNumber>
    </recommendedName>
</protein>
<comment type="pathway">
    <text evidence="27">Glycan biosynthesis.</text>
</comment>
<evidence type="ECO:0000256" key="24">
    <source>
        <dbReference type="ARBA" id="ARBA00034000"/>
    </source>
</evidence>
<keyword evidence="12" id="KW-0328">Glycosyltransferase</keyword>
<dbReference type="InterPro" id="IPR031376">
    <property type="entry name" value="PCB_OB"/>
</dbReference>
<feature type="domain" description="Glycosyl transferase family 51" evidence="30">
    <location>
        <begin position="55"/>
        <end position="229"/>
    </location>
</feature>
<evidence type="ECO:0000256" key="3">
    <source>
        <dbReference type="ARBA" id="ARBA00004752"/>
    </source>
</evidence>
<keyword evidence="10" id="KW-0121">Carboxypeptidase</keyword>
<keyword evidence="8" id="KW-1003">Cell membrane</keyword>
<evidence type="ECO:0000256" key="22">
    <source>
        <dbReference type="ARBA" id="ARBA00023268"/>
    </source>
</evidence>
<keyword evidence="23" id="KW-0961">Cell wall biogenesis/degradation</keyword>
<dbReference type="Gene3D" id="3.40.710.10">
    <property type="entry name" value="DD-peptidase/beta-lactamase superfamily"/>
    <property type="match status" value="2"/>
</dbReference>
<dbReference type="RefSeq" id="WP_123399044.1">
    <property type="nucleotide sequence ID" value="NZ_RJVI01000001.1"/>
</dbReference>
<feature type="domain" description="Penicillin-binding protein OB-like" evidence="31">
    <location>
        <begin position="317"/>
        <end position="425"/>
    </location>
</feature>
<dbReference type="FunFam" id="1.10.3810.10:FF:000003">
    <property type="entry name" value="Penicillin-binding protein 1a"/>
    <property type="match status" value="1"/>
</dbReference>
<evidence type="ECO:0000256" key="4">
    <source>
        <dbReference type="ARBA" id="ARBA00007090"/>
    </source>
</evidence>
<keyword evidence="11" id="KW-0645">Protease</keyword>
<dbReference type="GO" id="GO:0005886">
    <property type="term" value="C:plasma membrane"/>
    <property type="evidence" value="ECO:0007669"/>
    <property type="project" value="UniProtKB-SubCell"/>
</dbReference>
<reference evidence="32 33" key="1">
    <citation type="submission" date="2018-11" db="EMBL/GenBank/DDBJ databases">
        <title>Genomic Encyclopedia of Type Strains, Phase IV (KMG-IV): sequencing the most valuable type-strain genomes for metagenomic binning, comparative biology and taxonomic classification.</title>
        <authorList>
            <person name="Goeker M."/>
        </authorList>
    </citation>
    <scope>NUCLEOTIDE SEQUENCE [LARGE SCALE GENOMIC DNA]</scope>
    <source>
        <strain evidence="32 33">DSM 100275</strain>
    </source>
</reference>
<dbReference type="SUPFAM" id="SSF56601">
    <property type="entry name" value="beta-lactamase/transpeptidase-like"/>
    <property type="match status" value="1"/>
</dbReference>
<evidence type="ECO:0000256" key="2">
    <source>
        <dbReference type="ARBA" id="ARBA00004249"/>
    </source>
</evidence>
<comment type="subcellular location">
    <subcellularLocation>
        <location evidence="2">Cell inner membrane</location>
        <topology evidence="2">Single-pass type II membrane protein</topology>
    </subcellularLocation>
</comment>
<dbReference type="AlphaFoldDB" id="A0A3N1Y5N3"/>
<comment type="catalytic activity">
    <reaction evidence="24">
        <text>Preferential cleavage: (Ac)2-L-Lys-D-Ala-|-D-Ala. Also transpeptidation of peptidyl-alanyl moieties that are N-acyl substituents of D-alanine.</text>
        <dbReference type="EC" id="3.4.16.4"/>
    </reaction>
</comment>
<evidence type="ECO:0000256" key="13">
    <source>
        <dbReference type="ARBA" id="ARBA00022679"/>
    </source>
</evidence>
<keyword evidence="9" id="KW-0997">Cell inner membrane</keyword>
<dbReference type="GO" id="GO:0009002">
    <property type="term" value="F:serine-type D-Ala-D-Ala carboxypeptidase activity"/>
    <property type="evidence" value="ECO:0007669"/>
    <property type="project" value="UniProtKB-EC"/>
</dbReference>
<keyword evidence="33" id="KW-1185">Reference proteome</keyword>
<evidence type="ECO:0000256" key="7">
    <source>
        <dbReference type="ARBA" id="ARBA00018638"/>
    </source>
</evidence>
<keyword evidence="22" id="KW-0511">Multifunctional enzyme</keyword>
<dbReference type="GO" id="GO:0071555">
    <property type="term" value="P:cell wall organization"/>
    <property type="evidence" value="ECO:0007669"/>
    <property type="project" value="UniProtKB-KW"/>
</dbReference>
<organism evidence="32 33">
    <name type="scientific">Inmirania thermothiophila</name>
    <dbReference type="NCBI Taxonomy" id="1750597"/>
    <lineage>
        <taxon>Bacteria</taxon>
        <taxon>Pseudomonadati</taxon>
        <taxon>Pseudomonadota</taxon>
        <taxon>Gammaproteobacteria</taxon>
        <taxon>Chromatiales</taxon>
        <taxon>Ectothiorhodospiraceae</taxon>
        <taxon>Inmirania</taxon>
    </lineage>
</organism>
<dbReference type="NCBIfam" id="TIGR02074">
    <property type="entry name" value="PBP_1a_fam"/>
    <property type="match status" value="1"/>
</dbReference>
<evidence type="ECO:0000256" key="14">
    <source>
        <dbReference type="ARBA" id="ARBA00022692"/>
    </source>
</evidence>
<comment type="function">
    <text evidence="1">Cell wall formation. Synthesis of cross-linked peptidoglycan from the lipid intermediates. The enzyme has a penicillin-insensitive transglycosylase N-terminal domain (formation of linear glycan strands) and a penicillin-sensitive transpeptidase C-terminal domain (cross-linking of the peptide subunits).</text>
</comment>
<evidence type="ECO:0000256" key="23">
    <source>
        <dbReference type="ARBA" id="ARBA00023316"/>
    </source>
</evidence>
<name>A0A3N1Y5N3_9GAMM</name>
<evidence type="ECO:0000313" key="33">
    <source>
        <dbReference type="Proteomes" id="UP000276634"/>
    </source>
</evidence>
<dbReference type="GO" id="GO:0008360">
    <property type="term" value="P:regulation of cell shape"/>
    <property type="evidence" value="ECO:0007669"/>
    <property type="project" value="UniProtKB-KW"/>
</dbReference>
<dbReference type="InterPro" id="IPR023346">
    <property type="entry name" value="Lysozyme-like_dom_sf"/>
</dbReference>
<proteinExistence type="inferred from homology"/>
<dbReference type="InterPro" id="IPR012338">
    <property type="entry name" value="Beta-lactam/transpept-like"/>
</dbReference>
<keyword evidence="18" id="KW-0573">Peptidoglycan synthesis</keyword>
<evidence type="ECO:0000256" key="1">
    <source>
        <dbReference type="ARBA" id="ARBA00002624"/>
    </source>
</evidence>
<comment type="pathway">
    <text evidence="3">Cell wall biogenesis; peptidoglycan biosynthesis.</text>
</comment>
<keyword evidence="17" id="KW-0735">Signal-anchor</keyword>
<evidence type="ECO:0000256" key="21">
    <source>
        <dbReference type="ARBA" id="ARBA00023251"/>
    </source>
</evidence>
<dbReference type="UniPathway" id="UPA00219"/>
<evidence type="ECO:0000259" key="31">
    <source>
        <dbReference type="Pfam" id="PF17092"/>
    </source>
</evidence>
<evidence type="ECO:0000256" key="8">
    <source>
        <dbReference type="ARBA" id="ARBA00022475"/>
    </source>
</evidence>